<organism evidence="2 3">
    <name type="scientific">Cochliobolus sativus</name>
    <name type="common">Common root rot and spot blotch fungus</name>
    <name type="synonym">Bipolaris sorokiniana</name>
    <dbReference type="NCBI Taxonomy" id="45130"/>
    <lineage>
        <taxon>Eukaryota</taxon>
        <taxon>Fungi</taxon>
        <taxon>Dikarya</taxon>
        <taxon>Ascomycota</taxon>
        <taxon>Pezizomycotina</taxon>
        <taxon>Dothideomycetes</taxon>
        <taxon>Pleosporomycetidae</taxon>
        <taxon>Pleosporales</taxon>
        <taxon>Pleosporineae</taxon>
        <taxon>Pleosporaceae</taxon>
        <taxon>Bipolaris</taxon>
    </lineage>
</organism>
<feature type="compositionally biased region" description="Basic residues" evidence="1">
    <location>
        <begin position="104"/>
        <end position="126"/>
    </location>
</feature>
<dbReference type="EMBL" id="WNKQ01000018">
    <property type="protein sequence ID" value="KAF5845614.1"/>
    <property type="molecule type" value="Genomic_DNA"/>
</dbReference>
<reference evidence="2" key="1">
    <citation type="submission" date="2019-11" db="EMBL/GenBank/DDBJ databases">
        <title>Bipolaris sorokiniana Genome sequencing.</title>
        <authorList>
            <person name="Wang H."/>
        </authorList>
    </citation>
    <scope>NUCLEOTIDE SEQUENCE</scope>
</reference>
<evidence type="ECO:0000313" key="3">
    <source>
        <dbReference type="Proteomes" id="UP000624244"/>
    </source>
</evidence>
<evidence type="ECO:0000256" key="1">
    <source>
        <dbReference type="SAM" id="MobiDB-lite"/>
    </source>
</evidence>
<accession>A0A8H5ZCA9</accession>
<protein>
    <submittedName>
        <fullName evidence="2">Uncharacterized protein</fullName>
    </submittedName>
</protein>
<gene>
    <name evidence="2" type="ORF">GGP41_009358</name>
</gene>
<proteinExistence type="predicted"/>
<sequence length="126" mass="14181">MGRQNVRVKTTPRRCNGYSPNFNNYTHHPNSNPNGQFASLANHPAPALSMLQQGHNPITVHQPDIFNSGYTQELGFGAHMYQEPMQTGPMGSRPVQIPEVPQPKKVKKSKSTSVVTKRRNSRRFKD</sequence>
<name>A0A8H5ZCA9_COCSA</name>
<comment type="caution">
    <text evidence="2">The sequence shown here is derived from an EMBL/GenBank/DDBJ whole genome shotgun (WGS) entry which is preliminary data.</text>
</comment>
<evidence type="ECO:0000313" key="2">
    <source>
        <dbReference type="EMBL" id="KAF5845614.1"/>
    </source>
</evidence>
<feature type="region of interest" description="Disordered" evidence="1">
    <location>
        <begin position="82"/>
        <end position="126"/>
    </location>
</feature>
<dbReference type="Proteomes" id="UP000624244">
    <property type="component" value="Unassembled WGS sequence"/>
</dbReference>
<dbReference type="AlphaFoldDB" id="A0A8H5ZCA9"/>